<dbReference type="InterPro" id="IPR002104">
    <property type="entry name" value="Integrase_catalytic"/>
</dbReference>
<dbReference type="PANTHER" id="PTHR30349">
    <property type="entry name" value="PHAGE INTEGRASE-RELATED"/>
    <property type="match status" value="1"/>
</dbReference>
<comment type="similarity">
    <text evidence="1">Belongs to the 'phage' integrase family.</text>
</comment>
<dbReference type="EMBL" id="JAAXOQ010000021">
    <property type="protein sequence ID" value="NKY19745.1"/>
    <property type="molecule type" value="Genomic_DNA"/>
</dbReference>
<dbReference type="AlphaFoldDB" id="A0A846X575"/>
<evidence type="ECO:0000256" key="1">
    <source>
        <dbReference type="ARBA" id="ARBA00008857"/>
    </source>
</evidence>
<protein>
    <submittedName>
        <fullName evidence="6">Site-specific integrase</fullName>
    </submittedName>
</protein>
<feature type="domain" description="Tyr recombinase" evidence="5">
    <location>
        <begin position="187"/>
        <end position="375"/>
    </location>
</feature>
<dbReference type="InterPro" id="IPR011010">
    <property type="entry name" value="DNA_brk_join_enz"/>
</dbReference>
<evidence type="ECO:0000313" key="7">
    <source>
        <dbReference type="Proteomes" id="UP000582646"/>
    </source>
</evidence>
<dbReference type="Gene3D" id="1.10.443.10">
    <property type="entry name" value="Intergrase catalytic core"/>
    <property type="match status" value="1"/>
</dbReference>
<dbReference type="PANTHER" id="PTHR30349:SF64">
    <property type="entry name" value="PROPHAGE INTEGRASE INTD-RELATED"/>
    <property type="match status" value="1"/>
</dbReference>
<gene>
    <name evidence="6" type="ORF">HF999_15380</name>
</gene>
<dbReference type="CDD" id="cd01189">
    <property type="entry name" value="INT_ICEBs1_C_like"/>
    <property type="match status" value="1"/>
</dbReference>
<dbReference type="Proteomes" id="UP000582646">
    <property type="component" value="Unassembled WGS sequence"/>
</dbReference>
<dbReference type="PROSITE" id="PS51898">
    <property type="entry name" value="TYR_RECOMBINASE"/>
    <property type="match status" value="1"/>
</dbReference>
<name>A0A846X575_9ACTN</name>
<organism evidence="6 7">
    <name type="scientific">Tsukamurella spumae</name>
    <dbReference type="NCBI Taxonomy" id="44753"/>
    <lineage>
        <taxon>Bacteria</taxon>
        <taxon>Bacillati</taxon>
        <taxon>Actinomycetota</taxon>
        <taxon>Actinomycetes</taxon>
        <taxon>Mycobacteriales</taxon>
        <taxon>Tsukamurellaceae</taxon>
        <taxon>Tsukamurella</taxon>
    </lineage>
</organism>
<dbReference type="GO" id="GO:0006310">
    <property type="term" value="P:DNA recombination"/>
    <property type="evidence" value="ECO:0007669"/>
    <property type="project" value="UniProtKB-KW"/>
</dbReference>
<accession>A0A846X575</accession>
<dbReference type="GO" id="GO:0015074">
    <property type="term" value="P:DNA integration"/>
    <property type="evidence" value="ECO:0007669"/>
    <property type="project" value="InterPro"/>
</dbReference>
<comment type="caution">
    <text evidence="6">The sequence shown here is derived from an EMBL/GenBank/DDBJ whole genome shotgun (WGS) entry which is preliminary data.</text>
</comment>
<dbReference type="GO" id="GO:0003677">
    <property type="term" value="F:DNA binding"/>
    <property type="evidence" value="ECO:0007669"/>
    <property type="project" value="UniProtKB-KW"/>
</dbReference>
<proteinExistence type="inferred from homology"/>
<feature type="region of interest" description="Disordered" evidence="4">
    <location>
        <begin position="396"/>
        <end position="417"/>
    </location>
</feature>
<evidence type="ECO:0000313" key="6">
    <source>
        <dbReference type="EMBL" id="NKY19745.1"/>
    </source>
</evidence>
<reference evidence="6 7" key="1">
    <citation type="submission" date="2020-04" db="EMBL/GenBank/DDBJ databases">
        <title>MicrobeNet Type strains.</title>
        <authorList>
            <person name="Nicholson A.C."/>
        </authorList>
    </citation>
    <scope>NUCLEOTIDE SEQUENCE [LARGE SCALE GENOMIC DNA]</scope>
    <source>
        <strain evidence="6 7">DSM 44113</strain>
    </source>
</reference>
<keyword evidence="3" id="KW-0233">DNA recombination</keyword>
<evidence type="ECO:0000259" key="5">
    <source>
        <dbReference type="PROSITE" id="PS51898"/>
    </source>
</evidence>
<dbReference type="InterPro" id="IPR013762">
    <property type="entry name" value="Integrase-like_cat_sf"/>
</dbReference>
<dbReference type="SUPFAM" id="SSF56349">
    <property type="entry name" value="DNA breaking-rejoining enzymes"/>
    <property type="match status" value="1"/>
</dbReference>
<dbReference type="InterPro" id="IPR010998">
    <property type="entry name" value="Integrase_recombinase_N"/>
</dbReference>
<evidence type="ECO:0000256" key="4">
    <source>
        <dbReference type="SAM" id="MobiDB-lite"/>
    </source>
</evidence>
<dbReference type="Gene3D" id="1.10.150.130">
    <property type="match status" value="1"/>
</dbReference>
<evidence type="ECO:0000256" key="2">
    <source>
        <dbReference type="ARBA" id="ARBA00023125"/>
    </source>
</evidence>
<evidence type="ECO:0000256" key="3">
    <source>
        <dbReference type="ARBA" id="ARBA00023172"/>
    </source>
</evidence>
<sequence length="417" mass="46162">MGYRGVRGGVEDRWVKRVRQSDGSWSEVPSAKHGVESRWRARYVTDDSTEVEKVFKVKREAETWLRARLAEVDSGKHVPRSKGKVTIGDIHREWSTGQGHIAKSTAIQRASTWKVHVAPKWEKKPVGEVKPSTVRTWIAEMVSEGTGVPSIENAHGLLKMILDAAVEDKRIAQNPAAGVRLPKRDHPDRGYLTHLQLRELAAQCEDDELVVLTLGYTGLRWSEMAALRVQDIDFTRRRINVSRAVVEASKLVWKTPKSTERRSVPFPSALAASLAEQVKGKARGDLVFTNTQGNVLRVGTWRNRVFRPAVARCQSSDSMFPTVTPHDLRHTAASLAVSEGANVLALRRMLGHSKPSMTLDVYSDLFDSDLDEVAANLDAAIEALAKNSCGIAAGSKPDHEPFTWDAGPATSTNKDRN</sequence>
<dbReference type="InterPro" id="IPR050090">
    <property type="entry name" value="Tyrosine_recombinase_XerCD"/>
</dbReference>
<keyword evidence="7" id="KW-1185">Reference proteome</keyword>
<keyword evidence="2" id="KW-0238">DNA-binding</keyword>
<dbReference type="Pfam" id="PF00589">
    <property type="entry name" value="Phage_integrase"/>
    <property type="match status" value="1"/>
</dbReference>